<evidence type="ECO:0000313" key="1">
    <source>
        <dbReference type="EMBL" id="TMR30344.1"/>
    </source>
</evidence>
<proteinExistence type="predicted"/>
<protein>
    <recommendedName>
        <fullName evidence="3">DNA-binding protein</fullName>
    </recommendedName>
</protein>
<dbReference type="AlphaFoldDB" id="A0A5S4GCV1"/>
<keyword evidence="2" id="KW-1185">Reference proteome</keyword>
<accession>A0A5S4GCV1</accession>
<evidence type="ECO:0008006" key="3">
    <source>
        <dbReference type="Google" id="ProtNLM"/>
    </source>
</evidence>
<comment type="caution">
    <text evidence="1">The sequence shown here is derived from an EMBL/GenBank/DDBJ whole genome shotgun (WGS) entry which is preliminary data.</text>
</comment>
<organism evidence="1 2">
    <name type="scientific">Actinomadura geliboluensis</name>
    <dbReference type="NCBI Taxonomy" id="882440"/>
    <lineage>
        <taxon>Bacteria</taxon>
        <taxon>Bacillati</taxon>
        <taxon>Actinomycetota</taxon>
        <taxon>Actinomycetes</taxon>
        <taxon>Streptosporangiales</taxon>
        <taxon>Thermomonosporaceae</taxon>
        <taxon>Actinomadura</taxon>
    </lineage>
</organism>
<dbReference type="RefSeq" id="WP_138640565.1">
    <property type="nucleotide sequence ID" value="NZ_VCKZ01000345.1"/>
</dbReference>
<dbReference type="Proteomes" id="UP000305238">
    <property type="component" value="Unassembled WGS sequence"/>
</dbReference>
<gene>
    <name evidence="1" type="ORF">ETD96_33865</name>
</gene>
<dbReference type="EMBL" id="VCKZ01000345">
    <property type="protein sequence ID" value="TMR30344.1"/>
    <property type="molecule type" value="Genomic_DNA"/>
</dbReference>
<evidence type="ECO:0000313" key="2">
    <source>
        <dbReference type="Proteomes" id="UP000305238"/>
    </source>
</evidence>
<dbReference type="OrthoDB" id="3478689at2"/>
<name>A0A5S4GCV1_9ACTN</name>
<sequence length="139" mass="15035">MDDLPVPSPQMVRAARAHLTRRFGKGVDALLWQEHHHPLPDTDAVAKTIVAVRAAHADGQQPPDPTDLGAALLVLQAARLDMDRLEADLLAAVHEAGLNWEQIAAVLELPDAAAARERFEKLRPRLDAPVAPVQPPKPG</sequence>
<reference evidence="1 2" key="1">
    <citation type="submission" date="2019-05" db="EMBL/GenBank/DDBJ databases">
        <title>Draft genome sequence of Actinomadura geliboluensis A8036.</title>
        <authorList>
            <person name="Saricaoglu S."/>
            <person name="Isik K."/>
        </authorList>
    </citation>
    <scope>NUCLEOTIDE SEQUENCE [LARGE SCALE GENOMIC DNA]</scope>
    <source>
        <strain evidence="1 2">A8036</strain>
    </source>
</reference>